<evidence type="ECO:0000256" key="1">
    <source>
        <dbReference type="SAM" id="MobiDB-lite"/>
    </source>
</evidence>
<proteinExistence type="predicted"/>
<feature type="compositionally biased region" description="Basic and acidic residues" evidence="1">
    <location>
        <begin position="22"/>
        <end position="32"/>
    </location>
</feature>
<dbReference type="Proteomes" id="UP000028582">
    <property type="component" value="Unassembled WGS sequence"/>
</dbReference>
<comment type="caution">
    <text evidence="2">The sequence shown here is derived from an EMBL/GenBank/DDBJ whole genome shotgun (WGS) entry which is preliminary data.</text>
</comment>
<protein>
    <submittedName>
        <fullName evidence="2">Uncharacterized protein</fullName>
    </submittedName>
</protein>
<dbReference type="AlphaFoldDB" id="A0A081ADX2"/>
<evidence type="ECO:0000313" key="3">
    <source>
        <dbReference type="Proteomes" id="UP000028582"/>
    </source>
</evidence>
<feature type="compositionally biased region" description="Basic and acidic residues" evidence="1">
    <location>
        <begin position="1"/>
        <end position="15"/>
    </location>
</feature>
<organism evidence="2 3">
    <name type="scientific">Phytophthora nicotianae P1976</name>
    <dbReference type="NCBI Taxonomy" id="1317066"/>
    <lineage>
        <taxon>Eukaryota</taxon>
        <taxon>Sar</taxon>
        <taxon>Stramenopiles</taxon>
        <taxon>Oomycota</taxon>
        <taxon>Peronosporomycetes</taxon>
        <taxon>Peronosporales</taxon>
        <taxon>Peronosporaceae</taxon>
        <taxon>Phytophthora</taxon>
    </lineage>
</organism>
<reference evidence="2 3" key="1">
    <citation type="submission" date="2013-11" db="EMBL/GenBank/DDBJ databases">
        <title>The Genome Sequence of Phytophthora parasitica P1976.</title>
        <authorList>
            <consortium name="The Broad Institute Genomics Platform"/>
            <person name="Russ C."/>
            <person name="Tyler B."/>
            <person name="Panabieres F."/>
            <person name="Shan W."/>
            <person name="Tripathy S."/>
            <person name="Grunwald N."/>
            <person name="Machado M."/>
            <person name="Johnson C.S."/>
            <person name="Walker B."/>
            <person name="Young S."/>
            <person name="Zeng Q."/>
            <person name="Gargeya S."/>
            <person name="Fitzgerald M."/>
            <person name="Haas B."/>
            <person name="Abouelleil A."/>
            <person name="Allen A.W."/>
            <person name="Alvarado L."/>
            <person name="Arachchi H.M."/>
            <person name="Berlin A.M."/>
            <person name="Chapman S.B."/>
            <person name="Gainer-Dewar J."/>
            <person name="Goldberg J."/>
            <person name="Griggs A."/>
            <person name="Gujja S."/>
            <person name="Hansen M."/>
            <person name="Howarth C."/>
            <person name="Imamovic A."/>
            <person name="Ireland A."/>
            <person name="Larimer J."/>
            <person name="McCowan C."/>
            <person name="Murphy C."/>
            <person name="Pearson M."/>
            <person name="Poon T.W."/>
            <person name="Priest M."/>
            <person name="Roberts A."/>
            <person name="Saif S."/>
            <person name="Shea T."/>
            <person name="Sisk P."/>
            <person name="Sykes S."/>
            <person name="Wortman J."/>
            <person name="Nusbaum C."/>
            <person name="Birren B."/>
        </authorList>
    </citation>
    <scope>NUCLEOTIDE SEQUENCE [LARGE SCALE GENOMIC DNA]</scope>
    <source>
        <strain evidence="2 3">P1976</strain>
    </source>
</reference>
<evidence type="ECO:0000313" key="2">
    <source>
        <dbReference type="EMBL" id="ETO77083.1"/>
    </source>
</evidence>
<accession>A0A081ADX2</accession>
<name>A0A081ADX2_PHYNI</name>
<feature type="region of interest" description="Disordered" evidence="1">
    <location>
        <begin position="1"/>
        <end position="32"/>
    </location>
</feature>
<sequence>MDKFGKLQAQQERETSSLLGENLRDGDAAPLL</sequence>
<dbReference type="EMBL" id="ANJA01001469">
    <property type="protein sequence ID" value="ETO77083.1"/>
    <property type="molecule type" value="Genomic_DNA"/>
</dbReference>
<gene>
    <name evidence="2" type="ORF">F444_07688</name>
</gene>